<organism evidence="5 6">
    <name type="scientific">Micromonospora haikouensis</name>
    <dbReference type="NCBI Taxonomy" id="686309"/>
    <lineage>
        <taxon>Bacteria</taxon>
        <taxon>Bacillati</taxon>
        <taxon>Actinomycetota</taxon>
        <taxon>Actinomycetes</taxon>
        <taxon>Micromonosporales</taxon>
        <taxon>Micromonosporaceae</taxon>
        <taxon>Micromonospora</taxon>
    </lineage>
</organism>
<dbReference type="SUPFAM" id="SSF52518">
    <property type="entry name" value="Thiamin diphosphate-binding fold (THDP-binding)"/>
    <property type="match status" value="1"/>
</dbReference>
<dbReference type="RefSeq" id="WP_043963309.1">
    <property type="nucleotide sequence ID" value="NZ_JXSX01000001.1"/>
</dbReference>
<name>A0A0D0W0S9_9ACTN</name>
<evidence type="ECO:0000259" key="4">
    <source>
        <dbReference type="Pfam" id="PF00676"/>
    </source>
</evidence>
<dbReference type="InterPro" id="IPR001017">
    <property type="entry name" value="DH_E1"/>
</dbReference>
<dbReference type="PANTHER" id="PTHR11516:SF60">
    <property type="entry name" value="PYRUVATE DEHYDROGENASE E1 COMPONENT SUBUNIT ALPHA"/>
    <property type="match status" value="1"/>
</dbReference>
<dbReference type="EMBL" id="JXSX01000001">
    <property type="protein sequence ID" value="KIR66413.1"/>
    <property type="molecule type" value="Genomic_DNA"/>
</dbReference>
<dbReference type="CDD" id="cd02000">
    <property type="entry name" value="TPP_E1_PDC_ADC_BCADC"/>
    <property type="match status" value="1"/>
</dbReference>
<proteinExistence type="predicted"/>
<reference evidence="5 6" key="1">
    <citation type="submission" date="2015-01" db="EMBL/GenBank/DDBJ databases">
        <title>Sequencing and annotation of Micromonospora carbonacea strain JXNU-1 genome.</title>
        <authorList>
            <person name="Long Z."/>
            <person name="Huang Y."/>
            <person name="Jiang Y."/>
        </authorList>
    </citation>
    <scope>NUCLEOTIDE SEQUENCE [LARGE SCALE GENOMIC DNA]</scope>
    <source>
        <strain evidence="5 6">JXNU-1</strain>
    </source>
</reference>
<sequence>MGLPDDYRLMARIRRFEERLTALKDAGEIPGSIHLCNGQEAIPVGACRALRDGDHVTATYRGHGWAIARGVDLTGLFAEMMGRDSALCGGRAASPYLSDPGRWFVGENSIVGAGVPIATGAALTAQRTGSGAVSVVSIGDGAMNQGNVHEALNLAAVLDLPLVLVVENNVYSEMSRISDMVRVKQLAERAAGYGLPGRVVDGNDPDAVYGAVAEAVDRAREGSGPSIVEAMTERLVGHYSGDAQHYRPAGEITAARQREPLARIRAAADADLTARLDAIDAEVDAEIEAAVTAARAVPHPDPATAREHVYV</sequence>
<evidence type="ECO:0000256" key="3">
    <source>
        <dbReference type="ARBA" id="ARBA00023052"/>
    </source>
</evidence>
<keyword evidence="2" id="KW-0560">Oxidoreductase</keyword>
<comment type="caution">
    <text evidence="5">The sequence shown here is derived from an EMBL/GenBank/DDBJ whole genome shotgun (WGS) entry which is preliminary data.</text>
</comment>
<dbReference type="OrthoDB" id="9766715at2"/>
<comment type="cofactor">
    <cofactor evidence="1">
        <name>thiamine diphosphate</name>
        <dbReference type="ChEBI" id="CHEBI:58937"/>
    </cofactor>
</comment>
<accession>A0A0D0W0S9</accession>
<dbReference type="AlphaFoldDB" id="A0A0D0W0S9"/>
<feature type="domain" description="Dehydrogenase E1 component" evidence="4">
    <location>
        <begin position="10"/>
        <end position="302"/>
    </location>
</feature>
<evidence type="ECO:0000256" key="1">
    <source>
        <dbReference type="ARBA" id="ARBA00001964"/>
    </source>
</evidence>
<evidence type="ECO:0000256" key="2">
    <source>
        <dbReference type="ARBA" id="ARBA00023002"/>
    </source>
</evidence>
<keyword evidence="3" id="KW-0786">Thiamine pyrophosphate</keyword>
<gene>
    <name evidence="5" type="ORF">TK50_15085</name>
</gene>
<dbReference type="Proteomes" id="UP000032254">
    <property type="component" value="Unassembled WGS sequence"/>
</dbReference>
<dbReference type="Gene3D" id="3.40.50.970">
    <property type="match status" value="1"/>
</dbReference>
<dbReference type="InterPro" id="IPR029061">
    <property type="entry name" value="THDP-binding"/>
</dbReference>
<evidence type="ECO:0000313" key="6">
    <source>
        <dbReference type="Proteomes" id="UP000032254"/>
    </source>
</evidence>
<dbReference type="PANTHER" id="PTHR11516">
    <property type="entry name" value="PYRUVATE DEHYDROGENASE E1 COMPONENT, ALPHA SUBUNIT BACTERIAL AND ORGANELLAR"/>
    <property type="match status" value="1"/>
</dbReference>
<dbReference type="GeneID" id="301305424"/>
<keyword evidence="6" id="KW-1185">Reference proteome</keyword>
<dbReference type="Pfam" id="PF00676">
    <property type="entry name" value="E1_dh"/>
    <property type="match status" value="1"/>
</dbReference>
<protein>
    <submittedName>
        <fullName evidence="5">Acetoin dehydrogenase</fullName>
    </submittedName>
</protein>
<dbReference type="InterPro" id="IPR050642">
    <property type="entry name" value="PDH_E1_Alpha_Subunit"/>
</dbReference>
<evidence type="ECO:0000313" key="5">
    <source>
        <dbReference type="EMBL" id="KIR66413.1"/>
    </source>
</evidence>
<dbReference type="GO" id="GO:0000287">
    <property type="term" value="F:magnesium ion binding"/>
    <property type="evidence" value="ECO:0007669"/>
    <property type="project" value="UniProtKB-ARBA"/>
</dbReference>
<dbReference type="GO" id="GO:0006086">
    <property type="term" value="P:pyruvate decarboxylation to acetyl-CoA"/>
    <property type="evidence" value="ECO:0007669"/>
    <property type="project" value="TreeGrafter"/>
</dbReference>
<dbReference type="GO" id="GO:0004739">
    <property type="term" value="F:pyruvate dehydrogenase (acetyl-transferring) activity"/>
    <property type="evidence" value="ECO:0007669"/>
    <property type="project" value="TreeGrafter"/>
</dbReference>
<dbReference type="PATRIC" id="fig|47853.6.peg.3186"/>